<evidence type="ECO:0000256" key="8">
    <source>
        <dbReference type="ARBA" id="ARBA00023154"/>
    </source>
</evidence>
<keyword evidence="4 13" id="KW-0521">NADP</keyword>
<feature type="binding site" evidence="13">
    <location>
        <begin position="92"/>
        <end position="94"/>
    </location>
    <ligand>
        <name>NAD(+)</name>
        <dbReference type="ChEBI" id="CHEBI:57540"/>
    </ligand>
</feature>
<dbReference type="Gene3D" id="3.40.50.720">
    <property type="entry name" value="NAD(P)-binding Rossmann-like Domain"/>
    <property type="match status" value="1"/>
</dbReference>
<dbReference type="SUPFAM" id="SSF55347">
    <property type="entry name" value="Glyceraldehyde-3-phosphate dehydrogenase-like, C-terminal domain"/>
    <property type="match status" value="1"/>
</dbReference>
<comment type="caution">
    <text evidence="16">The sequence shown here is derived from an EMBL/GenBank/DDBJ whole genome shotgun (WGS) entry which is preliminary data.</text>
</comment>
<keyword evidence="5 13" id="KW-0220">Diaminopimelate biosynthesis</keyword>
<evidence type="ECO:0000256" key="2">
    <source>
        <dbReference type="ARBA" id="ARBA00022490"/>
    </source>
</evidence>
<comment type="caution">
    <text evidence="13">Was originally thought to be a dihydrodipicolinate reductase (DHDPR), catalyzing the conversion of dihydrodipicolinate to tetrahydrodipicolinate. However, it was shown in E.coli that the substrate of the enzymatic reaction is not dihydrodipicolinate (DHDP) but in fact (2S,4S)-4-hydroxy-2,3,4,5-tetrahydrodipicolinic acid (HTPA), the product released by the DapA-catalyzed reaction.</text>
</comment>
<dbReference type="Proteomes" id="UP001156940">
    <property type="component" value="Unassembled WGS sequence"/>
</dbReference>
<evidence type="ECO:0000256" key="10">
    <source>
        <dbReference type="ARBA" id="ARBA00038983"/>
    </source>
</evidence>
<feature type="binding site" evidence="13">
    <location>
        <begin position="158"/>
        <end position="159"/>
    </location>
    <ligand>
        <name>(S)-2,3,4,5-tetrahydrodipicolinate</name>
        <dbReference type="ChEBI" id="CHEBI:16845"/>
    </ligand>
</feature>
<dbReference type="InterPro" id="IPR000846">
    <property type="entry name" value="DapB_N"/>
</dbReference>
<dbReference type="InterPro" id="IPR023940">
    <property type="entry name" value="DHDPR_bac"/>
</dbReference>
<organism evidence="16 17">
    <name type="scientific">Luteimonas endophytica</name>
    <dbReference type="NCBI Taxonomy" id="3042023"/>
    <lineage>
        <taxon>Bacteria</taxon>
        <taxon>Pseudomonadati</taxon>
        <taxon>Pseudomonadota</taxon>
        <taxon>Gammaproteobacteria</taxon>
        <taxon>Lysobacterales</taxon>
        <taxon>Lysobacteraceae</taxon>
        <taxon>Luteimonas</taxon>
    </lineage>
</organism>
<evidence type="ECO:0000256" key="13">
    <source>
        <dbReference type="HAMAP-Rule" id="MF_00102"/>
    </source>
</evidence>
<feature type="active site" description="Proton donor" evidence="13">
    <location>
        <position position="152"/>
    </location>
</feature>
<dbReference type="RefSeq" id="WP_280572144.1">
    <property type="nucleotide sequence ID" value="NZ_JARXRM010000008.1"/>
</dbReference>
<evidence type="ECO:0000256" key="4">
    <source>
        <dbReference type="ARBA" id="ARBA00022857"/>
    </source>
</evidence>
<gene>
    <name evidence="13 16" type="primary">dapB</name>
    <name evidence="16" type="ORF">QFW77_00330</name>
</gene>
<dbReference type="CDD" id="cd02274">
    <property type="entry name" value="DHDPR_N"/>
    <property type="match status" value="1"/>
</dbReference>
<accession>A0ABT6J3Q2</accession>
<feature type="binding site" evidence="13">
    <location>
        <begin position="12"/>
        <end position="17"/>
    </location>
    <ligand>
        <name>NAD(+)</name>
        <dbReference type="ChEBI" id="CHEBI:57540"/>
    </ligand>
</feature>
<comment type="function">
    <text evidence="13">Catalyzes the conversion of 4-hydroxy-tetrahydrodipicolinate (HTPA) to tetrahydrodipicolinate.</text>
</comment>
<comment type="subunit">
    <text evidence="13">Homotetramer.</text>
</comment>
<feature type="domain" description="Dihydrodipicolinate reductase C-terminal" evidence="15">
    <location>
        <begin position="122"/>
        <end position="236"/>
    </location>
</feature>
<dbReference type="Gene3D" id="3.30.360.10">
    <property type="entry name" value="Dihydrodipicolinate Reductase, domain 2"/>
    <property type="match status" value="1"/>
</dbReference>
<dbReference type="SUPFAM" id="SSF51735">
    <property type="entry name" value="NAD(P)-binding Rossmann-fold domains"/>
    <property type="match status" value="1"/>
</dbReference>
<comment type="subcellular location">
    <subcellularLocation>
        <location evidence="13">Cytoplasm</location>
    </subcellularLocation>
</comment>
<evidence type="ECO:0000256" key="5">
    <source>
        <dbReference type="ARBA" id="ARBA00022915"/>
    </source>
</evidence>
<comment type="pathway">
    <text evidence="9 13">Amino-acid biosynthesis; L-lysine biosynthesis via DAP pathway; (S)-tetrahydrodipicolinate from L-aspartate: step 4/4.</text>
</comment>
<feature type="active site" description="Proton donor/acceptor" evidence="13">
    <location>
        <position position="148"/>
    </location>
</feature>
<feature type="binding site" evidence="13">
    <location>
        <position position="149"/>
    </location>
    <ligand>
        <name>(S)-2,3,4,5-tetrahydrodipicolinate</name>
        <dbReference type="ChEBI" id="CHEBI:16845"/>
    </ligand>
</feature>
<feature type="binding site" evidence="13">
    <location>
        <begin position="116"/>
        <end position="119"/>
    </location>
    <ligand>
        <name>NAD(+)</name>
        <dbReference type="ChEBI" id="CHEBI:57540"/>
    </ligand>
</feature>
<comment type="catalytic activity">
    <reaction evidence="11 13">
        <text>(S)-2,3,4,5-tetrahydrodipicolinate + NADP(+) + H2O = (2S,4S)-4-hydroxy-2,3,4,5-tetrahydrodipicolinate + NADPH + H(+)</text>
        <dbReference type="Rhea" id="RHEA:35331"/>
        <dbReference type="ChEBI" id="CHEBI:15377"/>
        <dbReference type="ChEBI" id="CHEBI:15378"/>
        <dbReference type="ChEBI" id="CHEBI:16845"/>
        <dbReference type="ChEBI" id="CHEBI:57783"/>
        <dbReference type="ChEBI" id="CHEBI:58349"/>
        <dbReference type="ChEBI" id="CHEBI:67139"/>
        <dbReference type="EC" id="1.17.1.8"/>
    </reaction>
</comment>
<dbReference type="InterPro" id="IPR022664">
    <property type="entry name" value="DapB_N_CS"/>
</dbReference>
<dbReference type="PROSITE" id="PS01298">
    <property type="entry name" value="DAPB"/>
    <property type="match status" value="1"/>
</dbReference>
<dbReference type="PANTHER" id="PTHR20836">
    <property type="entry name" value="DIHYDRODIPICOLINATE REDUCTASE"/>
    <property type="match status" value="1"/>
</dbReference>
<evidence type="ECO:0000256" key="11">
    <source>
        <dbReference type="ARBA" id="ARBA00049080"/>
    </source>
</evidence>
<dbReference type="InterPro" id="IPR022663">
    <property type="entry name" value="DapB_C"/>
</dbReference>
<keyword evidence="17" id="KW-1185">Reference proteome</keyword>
<dbReference type="InterPro" id="IPR036291">
    <property type="entry name" value="NAD(P)-bd_dom_sf"/>
</dbReference>
<evidence type="ECO:0000256" key="6">
    <source>
        <dbReference type="ARBA" id="ARBA00023002"/>
    </source>
</evidence>
<name>A0ABT6J3Q2_9GAMM</name>
<keyword evidence="2 13" id="KW-0963">Cytoplasm</keyword>
<keyword evidence="6 13" id="KW-0560">Oxidoreductase</keyword>
<evidence type="ECO:0000259" key="15">
    <source>
        <dbReference type="Pfam" id="PF05173"/>
    </source>
</evidence>
<evidence type="ECO:0000313" key="16">
    <source>
        <dbReference type="EMBL" id="MDH5821441.1"/>
    </source>
</evidence>
<protein>
    <recommendedName>
        <fullName evidence="10 13">4-hydroxy-tetrahydrodipicolinate reductase</fullName>
        <shortName evidence="13">HTPA reductase</shortName>
        <ecNumber evidence="10 13">1.17.1.8</ecNumber>
    </recommendedName>
</protein>
<reference evidence="16 17" key="1">
    <citation type="submission" date="2023-04" db="EMBL/GenBank/DDBJ databases">
        <title>Luteimonas endophyticus RD2P54.</title>
        <authorList>
            <person name="Sun J.-Q."/>
        </authorList>
    </citation>
    <scope>NUCLEOTIDE SEQUENCE [LARGE SCALE GENOMIC DNA]</scope>
    <source>
        <strain evidence="16 17">RD2P54</strain>
    </source>
</reference>
<dbReference type="EMBL" id="JARXRM010000008">
    <property type="protein sequence ID" value="MDH5821441.1"/>
    <property type="molecule type" value="Genomic_DNA"/>
</dbReference>
<evidence type="ECO:0000313" key="17">
    <source>
        <dbReference type="Proteomes" id="UP001156940"/>
    </source>
</evidence>
<keyword evidence="8 13" id="KW-0457">Lysine biosynthesis</keyword>
<dbReference type="PIRSF" id="PIRSF000161">
    <property type="entry name" value="DHPR"/>
    <property type="match status" value="1"/>
</dbReference>
<evidence type="ECO:0000256" key="1">
    <source>
        <dbReference type="ARBA" id="ARBA00006642"/>
    </source>
</evidence>
<comment type="similarity">
    <text evidence="1 13">Belongs to the DapB family.</text>
</comment>
<feature type="binding site" evidence="13">
    <location>
        <position position="56"/>
    </location>
    <ligand>
        <name>NAD(+)</name>
        <dbReference type="ChEBI" id="CHEBI:57540"/>
    </ligand>
</feature>
<dbReference type="Pfam" id="PF05173">
    <property type="entry name" value="DapB_C"/>
    <property type="match status" value="1"/>
</dbReference>
<evidence type="ECO:0000256" key="9">
    <source>
        <dbReference type="ARBA" id="ARBA00037922"/>
    </source>
</evidence>
<evidence type="ECO:0000256" key="7">
    <source>
        <dbReference type="ARBA" id="ARBA00023027"/>
    </source>
</evidence>
<dbReference type="GO" id="GO:0008839">
    <property type="term" value="F:4-hydroxy-tetrahydrodipicolinate reductase"/>
    <property type="evidence" value="ECO:0007669"/>
    <property type="project" value="UniProtKB-EC"/>
</dbReference>
<dbReference type="EC" id="1.17.1.8" evidence="10 13"/>
<evidence type="ECO:0000259" key="14">
    <source>
        <dbReference type="Pfam" id="PF01113"/>
    </source>
</evidence>
<keyword evidence="3 13" id="KW-0028">Amino-acid biosynthesis</keyword>
<dbReference type="Pfam" id="PF01113">
    <property type="entry name" value="DapB_N"/>
    <property type="match status" value="1"/>
</dbReference>
<sequence length="244" mass="25780">MSDAPVRLLIHGASGRMGRALLRLCAGREDCCAAAAVARRVEQRVIDGVPHFSAAELHGVPAFDVAIDFSLPDGLDPLLALCVQRGAALVSGTTGLSDAQQRALTEAAGRVPVLWAANYSLGVAVLDELVERAAGALRDWDCDIVEAHHAHKQDAPSGTALALGESARRSGAEPRYASLRAGDIVGEHTVQFCGIGERIELVHRATSRDVFAIGALAAAVRLRRREAGRYGLRELLFGDPARPG</sequence>
<feature type="domain" description="Dihydrodipicolinate reductase N-terminal" evidence="14">
    <location>
        <begin position="6"/>
        <end position="119"/>
    </location>
</feature>
<proteinExistence type="inferred from homology"/>
<dbReference type="PANTHER" id="PTHR20836:SF0">
    <property type="entry name" value="4-HYDROXY-TETRAHYDRODIPICOLINATE REDUCTASE 1, CHLOROPLASTIC-RELATED"/>
    <property type="match status" value="1"/>
</dbReference>
<dbReference type="HAMAP" id="MF_00102">
    <property type="entry name" value="DapB"/>
    <property type="match status" value="1"/>
</dbReference>
<evidence type="ECO:0000256" key="12">
    <source>
        <dbReference type="ARBA" id="ARBA00049396"/>
    </source>
</evidence>
<comment type="catalytic activity">
    <reaction evidence="12 13">
        <text>(S)-2,3,4,5-tetrahydrodipicolinate + NAD(+) + H2O = (2S,4S)-4-hydroxy-2,3,4,5-tetrahydrodipicolinate + NADH + H(+)</text>
        <dbReference type="Rhea" id="RHEA:35323"/>
        <dbReference type="ChEBI" id="CHEBI:15377"/>
        <dbReference type="ChEBI" id="CHEBI:15378"/>
        <dbReference type="ChEBI" id="CHEBI:16845"/>
        <dbReference type="ChEBI" id="CHEBI:57540"/>
        <dbReference type="ChEBI" id="CHEBI:57945"/>
        <dbReference type="ChEBI" id="CHEBI:67139"/>
        <dbReference type="EC" id="1.17.1.8"/>
    </reaction>
</comment>
<keyword evidence="7 13" id="KW-0520">NAD</keyword>
<evidence type="ECO:0000256" key="3">
    <source>
        <dbReference type="ARBA" id="ARBA00022605"/>
    </source>
</evidence>
<comment type="caution">
    <text evidence="13">Lacks conserved residue(s) required for the propagation of feature annotation.</text>
</comment>
<dbReference type="NCBIfam" id="TIGR00036">
    <property type="entry name" value="dapB"/>
    <property type="match status" value="1"/>
</dbReference>